<organism evidence="3 4">
    <name type="scientific">Amycolatopsis vancoresmycina DSM 44592</name>
    <dbReference type="NCBI Taxonomy" id="1292037"/>
    <lineage>
        <taxon>Bacteria</taxon>
        <taxon>Bacillati</taxon>
        <taxon>Actinomycetota</taxon>
        <taxon>Actinomycetes</taxon>
        <taxon>Pseudonocardiales</taxon>
        <taxon>Pseudonocardiaceae</taxon>
        <taxon>Amycolatopsis</taxon>
    </lineage>
</organism>
<feature type="transmembrane region" description="Helical" evidence="2">
    <location>
        <begin position="40"/>
        <end position="59"/>
    </location>
</feature>
<keyword evidence="2" id="KW-1133">Transmembrane helix</keyword>
<dbReference type="EMBL" id="AOUO01000234">
    <property type="protein sequence ID" value="EOD67185.1"/>
    <property type="molecule type" value="Genomic_DNA"/>
</dbReference>
<accession>R1HUF4</accession>
<keyword evidence="2" id="KW-0812">Transmembrane</keyword>
<reference evidence="3 4" key="1">
    <citation type="submission" date="2013-02" db="EMBL/GenBank/DDBJ databases">
        <title>Draft genome sequence of Amycolatopsis vancoresmycina strain DSM 44592T.</title>
        <authorList>
            <person name="Kumar S."/>
            <person name="Kaur N."/>
            <person name="Kaur C."/>
            <person name="Raghava G.P.S."/>
            <person name="Mayilraj S."/>
        </authorList>
    </citation>
    <scope>NUCLEOTIDE SEQUENCE [LARGE SCALE GENOMIC DNA]</scope>
    <source>
        <strain evidence="3 4">DSM 44592</strain>
    </source>
</reference>
<dbReference type="AlphaFoldDB" id="R1HUF4"/>
<evidence type="ECO:0000313" key="4">
    <source>
        <dbReference type="Proteomes" id="UP000014139"/>
    </source>
</evidence>
<feature type="region of interest" description="Disordered" evidence="1">
    <location>
        <begin position="68"/>
        <end position="87"/>
    </location>
</feature>
<comment type="caution">
    <text evidence="3">The sequence shown here is derived from an EMBL/GenBank/DDBJ whole genome shotgun (WGS) entry which is preliminary data.</text>
</comment>
<evidence type="ECO:0000313" key="3">
    <source>
        <dbReference type="EMBL" id="EOD67185.1"/>
    </source>
</evidence>
<protein>
    <submittedName>
        <fullName evidence="3">Uncharacterized protein</fullName>
    </submittedName>
</protein>
<evidence type="ECO:0000256" key="1">
    <source>
        <dbReference type="SAM" id="MobiDB-lite"/>
    </source>
</evidence>
<name>R1HUF4_9PSEU</name>
<dbReference type="Proteomes" id="UP000014139">
    <property type="component" value="Unassembled WGS sequence"/>
</dbReference>
<proteinExistence type="predicted"/>
<keyword evidence="2" id="KW-0472">Membrane</keyword>
<gene>
    <name evidence="3" type="ORF">H480_17745</name>
</gene>
<sequence>MTPTLYLAATVTLIPLLTDAAGSTAPLAGADTTAHSWAVPWTLLSVISLVGLVVLALVVRRRRADRLADAADRVDPARSSAESISPA</sequence>
<evidence type="ECO:0000256" key="2">
    <source>
        <dbReference type="SAM" id="Phobius"/>
    </source>
</evidence>
<keyword evidence="4" id="KW-1185">Reference proteome</keyword>